<evidence type="ECO:0000313" key="2">
    <source>
        <dbReference type="Proteomes" id="UP000606786"/>
    </source>
</evidence>
<dbReference type="AlphaFoldDB" id="A0A811V856"/>
<protein>
    <submittedName>
        <fullName evidence="1">(Mediterranean fruit fly) hypothetical protein</fullName>
    </submittedName>
</protein>
<dbReference type="Proteomes" id="UP000606786">
    <property type="component" value="Unassembled WGS sequence"/>
</dbReference>
<dbReference type="EMBL" id="CAJHJT010000056">
    <property type="protein sequence ID" value="CAD7012368.1"/>
    <property type="molecule type" value="Genomic_DNA"/>
</dbReference>
<sequence>MRIDLLLGIFNGSVEMGWDGFGWDEAAYPPKRAATTTTMTMANSLSVYPYVRSALRGCPIVLCLEVLGVEPTNKRRSERTNFILNLSNRELD</sequence>
<name>A0A811V856_CERCA</name>
<keyword evidence="2" id="KW-1185">Reference proteome</keyword>
<evidence type="ECO:0000313" key="1">
    <source>
        <dbReference type="EMBL" id="CAD7012368.1"/>
    </source>
</evidence>
<accession>A0A811V856</accession>
<proteinExistence type="predicted"/>
<gene>
    <name evidence="1" type="ORF">CCAP1982_LOCUS20462</name>
</gene>
<comment type="caution">
    <text evidence="1">The sequence shown here is derived from an EMBL/GenBank/DDBJ whole genome shotgun (WGS) entry which is preliminary data.</text>
</comment>
<reference evidence="1" key="1">
    <citation type="submission" date="2020-11" db="EMBL/GenBank/DDBJ databases">
        <authorList>
            <person name="Whitehead M."/>
        </authorList>
    </citation>
    <scope>NUCLEOTIDE SEQUENCE</scope>
    <source>
        <strain evidence="1">EGII</strain>
    </source>
</reference>
<organism evidence="1 2">
    <name type="scientific">Ceratitis capitata</name>
    <name type="common">Mediterranean fruit fly</name>
    <name type="synonym">Tephritis capitata</name>
    <dbReference type="NCBI Taxonomy" id="7213"/>
    <lineage>
        <taxon>Eukaryota</taxon>
        <taxon>Metazoa</taxon>
        <taxon>Ecdysozoa</taxon>
        <taxon>Arthropoda</taxon>
        <taxon>Hexapoda</taxon>
        <taxon>Insecta</taxon>
        <taxon>Pterygota</taxon>
        <taxon>Neoptera</taxon>
        <taxon>Endopterygota</taxon>
        <taxon>Diptera</taxon>
        <taxon>Brachycera</taxon>
        <taxon>Muscomorpha</taxon>
        <taxon>Tephritoidea</taxon>
        <taxon>Tephritidae</taxon>
        <taxon>Ceratitis</taxon>
        <taxon>Ceratitis</taxon>
    </lineage>
</organism>